<dbReference type="OrthoDB" id="6538282at2"/>
<keyword evidence="10" id="KW-1185">Reference proteome</keyword>
<reference evidence="10" key="1">
    <citation type="submission" date="2017-09" db="EMBL/GenBank/DDBJ databases">
        <authorList>
            <person name="Varghese N."/>
            <person name="Submissions S."/>
        </authorList>
    </citation>
    <scope>NUCLEOTIDE SEQUENCE [LARGE SCALE GENOMIC DNA]</scope>
    <source>
        <strain evidence="10">DSM 29961</strain>
    </source>
</reference>
<feature type="domain" description="YetF C-terminal" evidence="8">
    <location>
        <begin position="102"/>
        <end position="172"/>
    </location>
</feature>
<dbReference type="InterPro" id="IPR023090">
    <property type="entry name" value="UPF0702_alpha/beta_dom_sf"/>
</dbReference>
<dbReference type="RefSeq" id="WP_097124593.1">
    <property type="nucleotide sequence ID" value="NZ_OCNH01000001.1"/>
</dbReference>
<keyword evidence="6 7" id="KW-0472">Membrane</keyword>
<evidence type="ECO:0000313" key="10">
    <source>
        <dbReference type="Proteomes" id="UP000219452"/>
    </source>
</evidence>
<dbReference type="InterPro" id="IPR007353">
    <property type="entry name" value="DUF421"/>
</dbReference>
<comment type="similarity">
    <text evidence="2">Belongs to the UPF0702 family.</text>
</comment>
<dbReference type="Pfam" id="PF04239">
    <property type="entry name" value="DUF421"/>
    <property type="match status" value="1"/>
</dbReference>
<evidence type="ECO:0000256" key="1">
    <source>
        <dbReference type="ARBA" id="ARBA00004651"/>
    </source>
</evidence>
<feature type="transmembrane region" description="Helical" evidence="7">
    <location>
        <begin position="78"/>
        <end position="95"/>
    </location>
</feature>
<comment type="subcellular location">
    <subcellularLocation>
        <location evidence="1">Cell membrane</location>
        <topology evidence="1">Multi-pass membrane protein</topology>
    </subcellularLocation>
</comment>
<dbReference type="Proteomes" id="UP000219452">
    <property type="component" value="Unassembled WGS sequence"/>
</dbReference>
<feature type="transmembrane region" description="Helical" evidence="7">
    <location>
        <begin position="27"/>
        <end position="46"/>
    </location>
</feature>
<evidence type="ECO:0000256" key="5">
    <source>
        <dbReference type="ARBA" id="ARBA00022989"/>
    </source>
</evidence>
<keyword evidence="3" id="KW-1003">Cell membrane</keyword>
<dbReference type="AlphaFoldDB" id="A0A286F827"/>
<dbReference type="PANTHER" id="PTHR34582">
    <property type="entry name" value="UPF0702 TRANSMEMBRANE PROTEIN YCAP"/>
    <property type="match status" value="1"/>
</dbReference>
<organism evidence="9 10">
    <name type="scientific">Spirosoma fluviale</name>
    <dbReference type="NCBI Taxonomy" id="1597977"/>
    <lineage>
        <taxon>Bacteria</taxon>
        <taxon>Pseudomonadati</taxon>
        <taxon>Bacteroidota</taxon>
        <taxon>Cytophagia</taxon>
        <taxon>Cytophagales</taxon>
        <taxon>Cytophagaceae</taxon>
        <taxon>Spirosoma</taxon>
    </lineage>
</organism>
<evidence type="ECO:0000313" key="9">
    <source>
        <dbReference type="EMBL" id="SOD79343.1"/>
    </source>
</evidence>
<dbReference type="Gene3D" id="3.30.240.20">
    <property type="entry name" value="bsu07140 like domains"/>
    <property type="match status" value="1"/>
</dbReference>
<keyword evidence="5 7" id="KW-1133">Transmembrane helix</keyword>
<evidence type="ECO:0000256" key="2">
    <source>
        <dbReference type="ARBA" id="ARBA00006448"/>
    </source>
</evidence>
<evidence type="ECO:0000256" key="6">
    <source>
        <dbReference type="ARBA" id="ARBA00023136"/>
    </source>
</evidence>
<dbReference type="PANTHER" id="PTHR34582:SF6">
    <property type="entry name" value="UPF0702 TRANSMEMBRANE PROTEIN YCAP"/>
    <property type="match status" value="1"/>
</dbReference>
<evidence type="ECO:0000256" key="7">
    <source>
        <dbReference type="SAM" id="Phobius"/>
    </source>
</evidence>
<dbReference type="EMBL" id="OCNH01000001">
    <property type="protein sequence ID" value="SOD79343.1"/>
    <property type="molecule type" value="Genomic_DNA"/>
</dbReference>
<evidence type="ECO:0000259" key="8">
    <source>
        <dbReference type="Pfam" id="PF04239"/>
    </source>
</evidence>
<feature type="transmembrane region" description="Helical" evidence="7">
    <location>
        <begin position="53"/>
        <end position="72"/>
    </location>
</feature>
<proteinExistence type="inferred from homology"/>
<evidence type="ECO:0000256" key="4">
    <source>
        <dbReference type="ARBA" id="ARBA00022692"/>
    </source>
</evidence>
<keyword evidence="4 7" id="KW-0812">Transmembrane</keyword>
<gene>
    <name evidence="9" type="ORF">SAMN06269250_0923</name>
</gene>
<evidence type="ECO:0000256" key="3">
    <source>
        <dbReference type="ARBA" id="ARBA00022475"/>
    </source>
</evidence>
<protein>
    <recommendedName>
        <fullName evidence="8">YetF C-terminal domain-containing protein</fullName>
    </recommendedName>
</protein>
<sequence length="229" mass="25478">MKKEAIHLEDWQRILLGDAPAEFLLEVFIRTSLIYLILLVVMRLLGKRMNGQLTNLELAVMLTMGAIIAPAMQLPDRGLLSGVLALLCALIFQRGTNWLGIKSSKTEKIIQGTATVLVKDGIFQLEQMVSNRMSHQQVFAALRSENVYNLGDVKRLYLEAYGMFSIYRDENGKPGLSVLEPSDDEIHSIHEQPETETLACTNCGNTMPAQSQPGPCSVCQTNNWVTAVR</sequence>
<name>A0A286F827_9BACT</name>
<dbReference type="GO" id="GO:0005886">
    <property type="term" value="C:plasma membrane"/>
    <property type="evidence" value="ECO:0007669"/>
    <property type="project" value="UniProtKB-SubCell"/>
</dbReference>
<accession>A0A286F827</accession>